<comment type="caution">
    <text evidence="2">The sequence shown here is derived from an EMBL/GenBank/DDBJ whole genome shotgun (WGS) entry which is preliminary data.</text>
</comment>
<feature type="signal peptide" evidence="1">
    <location>
        <begin position="1"/>
        <end position="15"/>
    </location>
</feature>
<organism evidence="2 3">
    <name type="scientific">Lasiosphaeria ovina</name>
    <dbReference type="NCBI Taxonomy" id="92902"/>
    <lineage>
        <taxon>Eukaryota</taxon>
        <taxon>Fungi</taxon>
        <taxon>Dikarya</taxon>
        <taxon>Ascomycota</taxon>
        <taxon>Pezizomycotina</taxon>
        <taxon>Sordariomycetes</taxon>
        <taxon>Sordariomycetidae</taxon>
        <taxon>Sordariales</taxon>
        <taxon>Lasiosphaeriaceae</taxon>
        <taxon>Lasiosphaeria</taxon>
    </lineage>
</organism>
<protein>
    <submittedName>
        <fullName evidence="2">Uncharacterized protein</fullName>
    </submittedName>
</protein>
<evidence type="ECO:0000313" key="2">
    <source>
        <dbReference type="EMBL" id="KAK3367109.1"/>
    </source>
</evidence>
<dbReference type="AlphaFoldDB" id="A0AAE0N2K3"/>
<reference evidence="2" key="1">
    <citation type="journal article" date="2023" name="Mol. Phylogenet. Evol.">
        <title>Genome-scale phylogeny and comparative genomics of the fungal order Sordariales.</title>
        <authorList>
            <person name="Hensen N."/>
            <person name="Bonometti L."/>
            <person name="Westerberg I."/>
            <person name="Brannstrom I.O."/>
            <person name="Guillou S."/>
            <person name="Cros-Aarteil S."/>
            <person name="Calhoun S."/>
            <person name="Haridas S."/>
            <person name="Kuo A."/>
            <person name="Mondo S."/>
            <person name="Pangilinan J."/>
            <person name="Riley R."/>
            <person name="LaButti K."/>
            <person name="Andreopoulos B."/>
            <person name="Lipzen A."/>
            <person name="Chen C."/>
            <person name="Yan M."/>
            <person name="Daum C."/>
            <person name="Ng V."/>
            <person name="Clum A."/>
            <person name="Steindorff A."/>
            <person name="Ohm R.A."/>
            <person name="Martin F."/>
            <person name="Silar P."/>
            <person name="Natvig D.O."/>
            <person name="Lalanne C."/>
            <person name="Gautier V."/>
            <person name="Ament-Velasquez S.L."/>
            <person name="Kruys A."/>
            <person name="Hutchinson M.I."/>
            <person name="Powell A.J."/>
            <person name="Barry K."/>
            <person name="Miller A.N."/>
            <person name="Grigoriev I.V."/>
            <person name="Debuchy R."/>
            <person name="Gladieux P."/>
            <person name="Hiltunen Thoren M."/>
            <person name="Johannesson H."/>
        </authorList>
    </citation>
    <scope>NUCLEOTIDE SEQUENCE</scope>
    <source>
        <strain evidence="2">CBS 958.72</strain>
    </source>
</reference>
<dbReference type="EMBL" id="JAULSN010000007">
    <property type="protein sequence ID" value="KAK3367109.1"/>
    <property type="molecule type" value="Genomic_DNA"/>
</dbReference>
<dbReference type="Proteomes" id="UP001287356">
    <property type="component" value="Unassembled WGS sequence"/>
</dbReference>
<keyword evidence="3" id="KW-1185">Reference proteome</keyword>
<evidence type="ECO:0000256" key="1">
    <source>
        <dbReference type="SAM" id="SignalP"/>
    </source>
</evidence>
<proteinExistence type="predicted"/>
<feature type="chain" id="PRO_5042029785" evidence="1">
    <location>
        <begin position="16"/>
        <end position="74"/>
    </location>
</feature>
<reference evidence="2" key="2">
    <citation type="submission" date="2023-06" db="EMBL/GenBank/DDBJ databases">
        <authorList>
            <consortium name="Lawrence Berkeley National Laboratory"/>
            <person name="Haridas S."/>
            <person name="Hensen N."/>
            <person name="Bonometti L."/>
            <person name="Westerberg I."/>
            <person name="Brannstrom I.O."/>
            <person name="Guillou S."/>
            <person name="Cros-Aarteil S."/>
            <person name="Calhoun S."/>
            <person name="Kuo A."/>
            <person name="Mondo S."/>
            <person name="Pangilinan J."/>
            <person name="Riley R."/>
            <person name="Labutti K."/>
            <person name="Andreopoulos B."/>
            <person name="Lipzen A."/>
            <person name="Chen C."/>
            <person name="Yanf M."/>
            <person name="Daum C."/>
            <person name="Ng V."/>
            <person name="Clum A."/>
            <person name="Steindorff A."/>
            <person name="Ohm R."/>
            <person name="Martin F."/>
            <person name="Silar P."/>
            <person name="Natvig D."/>
            <person name="Lalanne C."/>
            <person name="Gautier V."/>
            <person name="Ament-Velasquez S.L."/>
            <person name="Kruys A."/>
            <person name="Hutchinson M.I."/>
            <person name="Powell A.J."/>
            <person name="Barry K."/>
            <person name="Miller A.N."/>
            <person name="Grigoriev I.V."/>
            <person name="Debuchy R."/>
            <person name="Gladieux P."/>
            <person name="Thoren M.H."/>
            <person name="Johannesson H."/>
        </authorList>
    </citation>
    <scope>NUCLEOTIDE SEQUENCE</scope>
    <source>
        <strain evidence="2">CBS 958.72</strain>
    </source>
</reference>
<gene>
    <name evidence="2" type="ORF">B0T24DRAFT_634919</name>
</gene>
<keyword evidence="1" id="KW-0732">Signal</keyword>
<sequence length="74" mass="8004">MSILALLARIRLASATFVANTVVLKDTRSILATRGTVRSLAELDGLDSLRRHAGIFSPSDNTSKGRDLARSMTF</sequence>
<name>A0AAE0N2K3_9PEZI</name>
<accession>A0AAE0N2K3</accession>
<evidence type="ECO:0000313" key="3">
    <source>
        <dbReference type="Proteomes" id="UP001287356"/>
    </source>
</evidence>